<feature type="non-terminal residue" evidence="1">
    <location>
        <position position="1"/>
    </location>
</feature>
<protein>
    <submittedName>
        <fullName evidence="1">(rape) hypothetical protein</fullName>
    </submittedName>
</protein>
<proteinExistence type="predicted"/>
<accession>A0A816I3G0</accession>
<name>A0A816I3G0_BRANA</name>
<gene>
    <name evidence="1" type="ORF">DARMORV10_C03P15280.1</name>
</gene>
<sequence>MDTEPSSQSHHHHKSSQLECLLSDHLELTFVLLRYRGITELSKDHRNQLTKKRDLKYRKLGDDEYLRQYLQFYYQFQKSEGFAVEWDQFDYAFHTRSLDNPPRGFCTARSPAELVREVTLLTIEKQNEAKGTSFDFLEVEKANLYRSKGYIYFITFVAKDPCHQTKVFQAKVCNVFCREIEHSFCRLKPGQQGTITISQVCCTHRIKFQRGNLCCVFAREVCFDVSFSFLAVECDEDSKRVNISYICRAGPEDDYGVPFIFHRTGA</sequence>
<dbReference type="Proteomes" id="UP001295469">
    <property type="component" value="Chromosome C03"/>
</dbReference>
<evidence type="ECO:0000313" key="1">
    <source>
        <dbReference type="EMBL" id="CAF1698705.1"/>
    </source>
</evidence>
<dbReference type="Gene3D" id="3.10.450.10">
    <property type="match status" value="1"/>
</dbReference>
<reference evidence="1" key="1">
    <citation type="submission" date="2021-01" db="EMBL/GenBank/DDBJ databases">
        <authorList>
            <consortium name="Genoscope - CEA"/>
            <person name="William W."/>
        </authorList>
    </citation>
    <scope>NUCLEOTIDE SEQUENCE</scope>
</reference>
<dbReference type="EMBL" id="HG994367">
    <property type="protein sequence ID" value="CAF1698705.1"/>
    <property type="molecule type" value="Genomic_DNA"/>
</dbReference>
<dbReference type="PANTHER" id="PTHR31228:SF25">
    <property type="entry name" value="CYSTATIN-LIKE PROTEIN-RELATED"/>
    <property type="match status" value="1"/>
</dbReference>
<organism evidence="1">
    <name type="scientific">Brassica napus</name>
    <name type="common">Rape</name>
    <dbReference type="NCBI Taxonomy" id="3708"/>
    <lineage>
        <taxon>Eukaryota</taxon>
        <taxon>Viridiplantae</taxon>
        <taxon>Streptophyta</taxon>
        <taxon>Embryophyta</taxon>
        <taxon>Tracheophyta</taxon>
        <taxon>Spermatophyta</taxon>
        <taxon>Magnoliopsida</taxon>
        <taxon>eudicotyledons</taxon>
        <taxon>Gunneridae</taxon>
        <taxon>Pentapetalae</taxon>
        <taxon>rosids</taxon>
        <taxon>malvids</taxon>
        <taxon>Brassicales</taxon>
        <taxon>Brassicaceae</taxon>
        <taxon>Brassiceae</taxon>
        <taxon>Brassica</taxon>
    </lineage>
</organism>
<dbReference type="AlphaFoldDB" id="A0A816I3G0"/>
<dbReference type="PANTHER" id="PTHR31228">
    <property type="entry name" value="CYSTATIN/MONELLIN SUPERFAMILY PROTEIN"/>
    <property type="match status" value="1"/>
</dbReference>